<evidence type="ECO:0000256" key="4">
    <source>
        <dbReference type="ARBA" id="ARBA00022692"/>
    </source>
</evidence>
<feature type="transmembrane region" description="Helical" evidence="7">
    <location>
        <begin position="46"/>
        <end position="67"/>
    </location>
</feature>
<comment type="subcellular location">
    <subcellularLocation>
        <location evidence="1">Membrane</location>
        <topology evidence="1">Multi-pass membrane protein</topology>
    </subcellularLocation>
</comment>
<dbReference type="NCBIfam" id="TIGR01297">
    <property type="entry name" value="CDF"/>
    <property type="match status" value="1"/>
</dbReference>
<feature type="transmembrane region" description="Helical" evidence="7">
    <location>
        <begin position="12"/>
        <end position="34"/>
    </location>
</feature>
<organism evidence="10">
    <name type="scientific">Ignisphaera aggregans</name>
    <dbReference type="NCBI Taxonomy" id="334771"/>
    <lineage>
        <taxon>Archaea</taxon>
        <taxon>Thermoproteota</taxon>
        <taxon>Thermoprotei</taxon>
        <taxon>Desulfurococcales</taxon>
        <taxon>Desulfurococcaceae</taxon>
        <taxon>Ignisphaera</taxon>
    </lineage>
</organism>
<evidence type="ECO:0000256" key="3">
    <source>
        <dbReference type="ARBA" id="ARBA00022448"/>
    </source>
</evidence>
<keyword evidence="3" id="KW-0813">Transport</keyword>
<dbReference type="Gene3D" id="3.30.70.1350">
    <property type="entry name" value="Cation efflux protein, cytoplasmic domain"/>
    <property type="match status" value="1"/>
</dbReference>
<comment type="similarity">
    <text evidence="2">Belongs to the cation diffusion facilitator (CDF) transporter (TC 2.A.4) family.</text>
</comment>
<evidence type="ECO:0000256" key="1">
    <source>
        <dbReference type="ARBA" id="ARBA00004141"/>
    </source>
</evidence>
<evidence type="ECO:0000259" key="9">
    <source>
        <dbReference type="Pfam" id="PF16916"/>
    </source>
</evidence>
<dbReference type="InterPro" id="IPR027470">
    <property type="entry name" value="Cation_efflux_CTD"/>
</dbReference>
<proteinExistence type="inferred from homology"/>
<comment type="caution">
    <text evidence="10">The sequence shown here is derived from an EMBL/GenBank/DDBJ whole genome shotgun (WGS) entry which is preliminary data.</text>
</comment>
<accession>A0A7C4FIF6</accession>
<dbReference type="AlphaFoldDB" id="A0A7C4FIF6"/>
<dbReference type="InterPro" id="IPR036837">
    <property type="entry name" value="Cation_efflux_CTD_sf"/>
</dbReference>
<dbReference type="SUPFAM" id="SSF160240">
    <property type="entry name" value="Cation efflux protein cytoplasmic domain-like"/>
    <property type="match status" value="1"/>
</dbReference>
<dbReference type="FunFam" id="1.20.1510.10:FF:000006">
    <property type="entry name" value="Divalent cation efflux transporter"/>
    <property type="match status" value="1"/>
</dbReference>
<feature type="transmembrane region" description="Helical" evidence="7">
    <location>
        <begin position="79"/>
        <end position="98"/>
    </location>
</feature>
<name>A0A7C4FIF6_9CREN</name>
<keyword evidence="6 7" id="KW-0472">Membrane</keyword>
<evidence type="ECO:0000313" key="10">
    <source>
        <dbReference type="EMBL" id="HGI88370.1"/>
    </source>
</evidence>
<evidence type="ECO:0000256" key="6">
    <source>
        <dbReference type="ARBA" id="ARBA00023136"/>
    </source>
</evidence>
<gene>
    <name evidence="10" type="ORF">ENV14_08315</name>
</gene>
<dbReference type="InterPro" id="IPR027469">
    <property type="entry name" value="Cation_efflux_TMD_sf"/>
</dbReference>
<keyword evidence="4 7" id="KW-0812">Transmembrane</keyword>
<keyword evidence="5 7" id="KW-1133">Transmembrane helix</keyword>
<evidence type="ECO:0000256" key="5">
    <source>
        <dbReference type="ARBA" id="ARBA00022989"/>
    </source>
</evidence>
<dbReference type="GO" id="GO:0008324">
    <property type="term" value="F:monoatomic cation transmembrane transporter activity"/>
    <property type="evidence" value="ECO:0007669"/>
    <property type="project" value="InterPro"/>
</dbReference>
<feature type="domain" description="Cation efflux protein transmembrane" evidence="8">
    <location>
        <begin position="17"/>
        <end position="208"/>
    </location>
</feature>
<evidence type="ECO:0000256" key="2">
    <source>
        <dbReference type="ARBA" id="ARBA00008114"/>
    </source>
</evidence>
<dbReference type="SUPFAM" id="SSF161111">
    <property type="entry name" value="Cation efflux protein transmembrane domain-like"/>
    <property type="match status" value="1"/>
</dbReference>
<dbReference type="GO" id="GO:0016020">
    <property type="term" value="C:membrane"/>
    <property type="evidence" value="ECO:0007669"/>
    <property type="project" value="UniProtKB-SubCell"/>
</dbReference>
<evidence type="ECO:0000256" key="7">
    <source>
        <dbReference type="SAM" id="Phobius"/>
    </source>
</evidence>
<dbReference type="Pfam" id="PF16916">
    <property type="entry name" value="ZT_dimer"/>
    <property type="match status" value="1"/>
</dbReference>
<feature type="domain" description="Cation efflux protein cytoplasmic" evidence="9">
    <location>
        <begin position="212"/>
        <end position="289"/>
    </location>
</feature>
<protein>
    <submittedName>
        <fullName evidence="10">Cation transporter</fullName>
    </submittedName>
</protein>
<dbReference type="PANTHER" id="PTHR43840:SF15">
    <property type="entry name" value="MITOCHONDRIAL METAL TRANSPORTER 1-RELATED"/>
    <property type="match status" value="1"/>
</dbReference>
<dbReference type="Gene3D" id="1.20.1510.10">
    <property type="entry name" value="Cation efflux protein transmembrane domain"/>
    <property type="match status" value="1"/>
</dbReference>
<dbReference type="InterPro" id="IPR058533">
    <property type="entry name" value="Cation_efflux_TM"/>
</dbReference>
<dbReference type="InterPro" id="IPR050291">
    <property type="entry name" value="CDF_Transporter"/>
</dbReference>
<reference evidence="10" key="1">
    <citation type="journal article" date="2020" name="mSystems">
        <title>Genome- and Community-Level Interaction Insights into Carbon Utilization and Element Cycling Functions of Hydrothermarchaeota in Hydrothermal Sediment.</title>
        <authorList>
            <person name="Zhou Z."/>
            <person name="Liu Y."/>
            <person name="Xu W."/>
            <person name="Pan J."/>
            <person name="Luo Z.H."/>
            <person name="Li M."/>
        </authorList>
    </citation>
    <scope>NUCLEOTIDE SEQUENCE [LARGE SCALE GENOMIC DNA]</scope>
    <source>
        <strain evidence="10">SpSt-732</strain>
    </source>
</reference>
<feature type="transmembrane region" description="Helical" evidence="7">
    <location>
        <begin position="161"/>
        <end position="178"/>
    </location>
</feature>
<evidence type="ECO:0000259" key="8">
    <source>
        <dbReference type="Pfam" id="PF01545"/>
    </source>
</evidence>
<dbReference type="Pfam" id="PF01545">
    <property type="entry name" value="Cation_efflux"/>
    <property type="match status" value="1"/>
</dbReference>
<dbReference type="EMBL" id="DTFF01000068">
    <property type="protein sequence ID" value="HGI88370.1"/>
    <property type="molecule type" value="Genomic_DNA"/>
</dbReference>
<feature type="transmembrane region" description="Helical" evidence="7">
    <location>
        <begin position="118"/>
        <end position="140"/>
    </location>
</feature>
<sequence length="290" mass="31283">MGVSSATRKAAGYLEGWVSIAINIALFIAKFVYGTLYNSIAVVADSIHTLSDCLTSIVVVLGFWISYRPADREHPFGHGRAELIATIVIASMLIIIGVEFIQRSVGKLLSREGLTFSWALVAVLAASAAAKEALALWATALGRRYSASSLIADAWHHRSDAIASALLVIAILLGAPHWWLDGVLGVAVSTVIMATGAKIVLDASSELLGKAPSPKNVERLRDVVASVNPLIKDVHHIHMHRYGDHVEVTLHIRVDSRMSVREAHEIASSVEKKVKEVLGWEATVHVEPEG</sequence>
<dbReference type="InterPro" id="IPR002524">
    <property type="entry name" value="Cation_efflux"/>
</dbReference>
<dbReference type="PANTHER" id="PTHR43840">
    <property type="entry name" value="MITOCHONDRIAL METAL TRANSPORTER 1-RELATED"/>
    <property type="match status" value="1"/>
</dbReference>